<keyword evidence="4" id="KW-0804">Transcription</keyword>
<organism evidence="6">
    <name type="scientific">bioreactor metagenome</name>
    <dbReference type="NCBI Taxonomy" id="1076179"/>
    <lineage>
        <taxon>unclassified sequences</taxon>
        <taxon>metagenomes</taxon>
        <taxon>ecological metagenomes</taxon>
    </lineage>
</organism>
<evidence type="ECO:0000256" key="4">
    <source>
        <dbReference type="ARBA" id="ARBA00023163"/>
    </source>
</evidence>
<dbReference type="AlphaFoldDB" id="A0A645G482"/>
<evidence type="ECO:0000313" key="6">
    <source>
        <dbReference type="EMBL" id="MPN18944.1"/>
    </source>
</evidence>
<dbReference type="GO" id="GO:0000976">
    <property type="term" value="F:transcription cis-regulatory region binding"/>
    <property type="evidence" value="ECO:0007669"/>
    <property type="project" value="TreeGrafter"/>
</dbReference>
<accession>A0A645G482</accession>
<name>A0A645G482_9ZZZZ</name>
<proteinExistence type="predicted"/>
<sequence>MVLAYRAADELGLKIGRDIHFVGLYNTSWCEVFTPALTSISINEEEIGRLAVQAIAEHWKNERVLVKPDLVIRCS</sequence>
<evidence type="ECO:0000256" key="3">
    <source>
        <dbReference type="ARBA" id="ARBA00023125"/>
    </source>
</evidence>
<evidence type="ECO:0000256" key="1">
    <source>
        <dbReference type="ARBA" id="ARBA00022491"/>
    </source>
</evidence>
<evidence type="ECO:0000256" key="2">
    <source>
        <dbReference type="ARBA" id="ARBA00023015"/>
    </source>
</evidence>
<reference evidence="6" key="1">
    <citation type="submission" date="2019-08" db="EMBL/GenBank/DDBJ databases">
        <authorList>
            <person name="Kucharzyk K."/>
            <person name="Murdoch R.W."/>
            <person name="Higgins S."/>
            <person name="Loffler F."/>
        </authorList>
    </citation>
    <scope>NUCLEOTIDE SEQUENCE</scope>
</reference>
<dbReference type="GO" id="GO:0003700">
    <property type="term" value="F:DNA-binding transcription factor activity"/>
    <property type="evidence" value="ECO:0007669"/>
    <property type="project" value="TreeGrafter"/>
</dbReference>
<keyword evidence="3" id="KW-0238">DNA-binding</keyword>
<comment type="caution">
    <text evidence="6">The sequence shown here is derived from an EMBL/GenBank/DDBJ whole genome shotgun (WGS) entry which is preliminary data.</text>
</comment>
<dbReference type="InterPro" id="IPR046335">
    <property type="entry name" value="LacI/GalR-like_sensor"/>
</dbReference>
<dbReference type="PANTHER" id="PTHR30146">
    <property type="entry name" value="LACI-RELATED TRANSCRIPTIONAL REPRESSOR"/>
    <property type="match status" value="1"/>
</dbReference>
<dbReference type="PANTHER" id="PTHR30146:SF148">
    <property type="entry name" value="HTH-TYPE TRANSCRIPTIONAL REPRESSOR PURR-RELATED"/>
    <property type="match status" value="1"/>
</dbReference>
<gene>
    <name evidence="6" type="ORF">SDC9_166309</name>
</gene>
<keyword evidence="2" id="KW-0805">Transcription regulation</keyword>
<dbReference type="Gene3D" id="3.40.50.2300">
    <property type="match status" value="2"/>
</dbReference>
<evidence type="ECO:0000259" key="5">
    <source>
        <dbReference type="Pfam" id="PF13377"/>
    </source>
</evidence>
<feature type="domain" description="Transcriptional regulator LacI/GalR-like sensor" evidence="5">
    <location>
        <begin position="4"/>
        <end position="75"/>
    </location>
</feature>
<dbReference type="InterPro" id="IPR028082">
    <property type="entry name" value="Peripla_BP_I"/>
</dbReference>
<protein>
    <recommendedName>
        <fullName evidence="5">Transcriptional regulator LacI/GalR-like sensor domain-containing protein</fullName>
    </recommendedName>
</protein>
<dbReference type="EMBL" id="VSSQ01066388">
    <property type="protein sequence ID" value="MPN18944.1"/>
    <property type="molecule type" value="Genomic_DNA"/>
</dbReference>
<dbReference type="SUPFAM" id="SSF53822">
    <property type="entry name" value="Periplasmic binding protein-like I"/>
    <property type="match status" value="1"/>
</dbReference>
<keyword evidence="1" id="KW-0678">Repressor</keyword>
<dbReference type="Pfam" id="PF13377">
    <property type="entry name" value="Peripla_BP_3"/>
    <property type="match status" value="1"/>
</dbReference>